<dbReference type="Pfam" id="PF08659">
    <property type="entry name" value="KR"/>
    <property type="match status" value="1"/>
</dbReference>
<dbReference type="KEGG" id="ahg:AHOG_19295"/>
<dbReference type="InterPro" id="IPR016035">
    <property type="entry name" value="Acyl_Trfase/lysoPLipase"/>
</dbReference>
<dbReference type="InterPro" id="IPR020841">
    <property type="entry name" value="PKS_Beta-ketoAc_synthase_dom"/>
</dbReference>
<feature type="compositionally biased region" description="Low complexity" evidence="4">
    <location>
        <begin position="2013"/>
        <end position="2037"/>
    </location>
</feature>
<dbReference type="InterPro" id="IPR014043">
    <property type="entry name" value="Acyl_transferase_dom"/>
</dbReference>
<dbReference type="Gene3D" id="3.40.366.10">
    <property type="entry name" value="Malonyl-Coenzyme A Acyl Carrier Protein, domain 2"/>
    <property type="match status" value="1"/>
</dbReference>
<accession>A0A221W6U1</accession>
<dbReference type="Pfam" id="PF00698">
    <property type="entry name" value="Acyl_transf_1"/>
    <property type="match status" value="1"/>
</dbReference>
<evidence type="ECO:0000256" key="3">
    <source>
        <dbReference type="ARBA" id="ARBA00022679"/>
    </source>
</evidence>
<dbReference type="SUPFAM" id="SSF47336">
    <property type="entry name" value="ACP-like"/>
    <property type="match status" value="1"/>
</dbReference>
<dbReference type="SUPFAM" id="SSF51412">
    <property type="entry name" value="Inosine monophosphate dehydrogenase (IMPDH)"/>
    <property type="match status" value="2"/>
</dbReference>
<keyword evidence="6" id="KW-0012">Acyltransferase</keyword>
<dbReference type="EC" id="2.3.1.41" evidence="6"/>
<gene>
    <name evidence="6" type="ORF">AHOG_19295</name>
</gene>
<dbReference type="GO" id="GO:0004315">
    <property type="term" value="F:3-oxoacyl-[acyl-carrier-protein] synthase activity"/>
    <property type="evidence" value="ECO:0007669"/>
    <property type="project" value="UniProtKB-EC"/>
</dbReference>
<name>A0A221W6U1_9PSEU</name>
<dbReference type="Gene3D" id="3.40.50.720">
    <property type="entry name" value="NAD(P)-binding Rossmann-like Domain"/>
    <property type="match status" value="1"/>
</dbReference>
<dbReference type="GO" id="GO:0006633">
    <property type="term" value="P:fatty acid biosynthetic process"/>
    <property type="evidence" value="ECO:0007669"/>
    <property type="project" value="InterPro"/>
</dbReference>
<dbReference type="PANTHER" id="PTHR43074">
    <property type="entry name" value="OMEGA-3 POLYUNSATURATED FATTY ACID SYNTHASE PFAB-RELATED"/>
    <property type="match status" value="1"/>
</dbReference>
<keyword evidence="2" id="KW-0597">Phosphoprotein</keyword>
<dbReference type="PANTHER" id="PTHR43074:SF1">
    <property type="entry name" value="BETA-KETOACYL SYNTHASE FAMILY PROTEIN-RELATED"/>
    <property type="match status" value="1"/>
</dbReference>
<dbReference type="EMBL" id="CP022521">
    <property type="protein sequence ID" value="ASO21481.1"/>
    <property type="molecule type" value="Genomic_DNA"/>
</dbReference>
<evidence type="ECO:0000313" key="6">
    <source>
        <dbReference type="EMBL" id="ASO21481.1"/>
    </source>
</evidence>
<sequence length="2573" mass="263135">MPSGAKPLFALRLASGSAKSPDGGGKTVLDDASIIGISSLDTPSPRLVSAVSRAGGVGVLDLGVGGEAARAALARARDWAAGPWGVRVSSETAVDAAMLVGVDLVLADLAALDRLPDGGRSPRLLVEVTDAAEARRAARSGAQGLVLRGNEAGGRAGELSSFVLLQRLLDEADLRLPLWVCGGIGPRTAAAVITAGAAGVVLDVQLALLAEAETSAAVAARLRRLDGSESVYRAGHRFLPAPTVPGAGRNAVVPGPHRSDAVAAAHAAASRALDVPATDPGFDASMAYAAMNGASSAVRPVADDPAAGGSAVTESAATPQAAGTAANGPVGDPSSPGSLATDSRPDTVPASRPAVPPPGSLPIGQDGGLAAVFAERYGDVGTAVRAMRAAATEAAVEPAPARVASADGVFGTRLPIAQGPMTRVSDQAGFAAAVADHGALPFVALALADRERARDLLTRTGKALGDRPWGVGVLGFVPDEVRDAQFDVIREIGPTHAIIAGGRPSQAAALEAAGVRTFVHVPAPTLLTQYLGRGLRRFVFEGAECGGHIGPRNSLPLWEAQVGVLLDRIRAGAVRAADLAVLFAGGVHDARSAAMVAALAAPLTELGVEVGVVMGTAYLCTEEAVTSGAVTELFQEQVLAAERTELLESAPGHVTRALATPFAAEFAAVRARLSAEGMPDRQIWAELEELNVGRLRIAAKSVRRTAEGLVAVDTEEQLRDGLFMAGQAAVLRRESTTMAALHEAVTGGAAALRRERAAALAARAAQSRAGRTEAARPLDVAVVGMGCVFPDAPDLDRFWANLLEGRDSVVEVPDDRWDPALFHRTDAVAGDGGSVSKWGGFLPPVPFDAIRHGIPPAALACIDPAQLLALTVAEAALADAFGDRDFDRANTSVVFGVQAGGDLGSALAVRSLLPAYLADVPAELDAALPRLTGDSFPGALANIVSGRIANRLDLGGMNYTVDAACASSLAALDVACKELVEGTSDVVLCGGVDVHNGIADYLLFTSVGALSPTGRCRSFDSSADGIVLGEGAACVVLKRLDDARRDGDRVYAVIKGVGSASDGRALGLTAPRADGQERALRRAYTRAGTSPAEVGMVEAHGTGTVAGDAAELTSLTSVFTSAGARVGGTALGSVKSQIGHTKCAAGLAGLIKTAMALHTGVLPPTLHVRSPNVAYDPETSPFTLSGRARPWLTPAAERVGAVSASGFGGINFHAVLRADPLGPPPASGRADWPAELFLLHAADDAGLHRAVARLRGHLEVNDRAGRPWSLRDLAATVAAWQDERDLPVGLALVASDLDELAVLTARAAAGEDDPAAGLFRAEELGRTGPPPEVALLFPGQGSQRPGMLAALLIAFPELRRHLAGVPGGADVVYPPTPWSGDAERAQRAAVTETTVAQQALGGIGLVVAELLNRVGVVPAMLAGHSYGELVALCVAGVLGPDDLVTVTGLRADAVSAAARDVPGAMAAVSAGPEETAAVLDAADLAGQVVVANHNAPAQTVVSGPAEAIKTAVTALRAAGLGARRLPVACAFHSPLMARASRDFADALADRRFGRAGLPVWSNRTAGRYPEDPTEVGAELAAHLTAPVRFVDQIEAMYEAGARVFVEAGPGTVLTRLTTAVLGDRPHLAASGEDAGPGLGGFLDLLARLAVAGVPVRAAGLTAGRGARVITPTAALREIPTAGRAVAPHLRTLVGPGARTTGDVPPPRPGWAVDGRSVRTFEGAHLPDGLRPARRIQEDVITIHRDPAPRGDAERLVTDFLRSSREMLAAQRDVLMAYFGADSSAPAPSPPSLEPADVRAVEAAAARSRVDGAADTAGIARTSASADHAVPAAVADDDSARSTIDIPALVLTVISERTGYPVDLIDPDLDLEADFSIDSIKRTEIAGELIARVGLDVDTMPAADVDELTKARTTVAIADWLTRRRDAGAAPRDGRPDAESRSTVPPERTVPAAVRLGAGSPAGHESGRSDRPAVDSAATGAGPGAGLVPADLVDLRPVGRGQAPGTVTNAAESDVTPAAAPDSTAAAAPVVPPVGAGLPPAPTHLEQRPARTAPDSGDAPGLASERDADRRPAAASPGREPVRHVWGAVELASLAEIAPQALAGTRFAVFGAPSPIRTELHGLLERHGCSVFLGTAGGRLPDDEPPADGVIRLDAVDVGDPVLPDLFGPVKAALIRPPKWFAVLSHADVDDRAATVNAAGLRGLMRTVAREYPETVVRLIEFAPAADAASVSASVVTELLGERRTDPPVVRLDGEVRRARLPIRADLGLVATTGAGPGADARQEARLLGLDDDAVLLVVGGGRGITARSATSLAAGGARVHLAGRTAPPTAPEPLATAGVADLAGLRAALASAGGFGSPAEVDAAARAVLARREIDATLAELRRCSAEVAYHQLDVLDPESVHQLVKELYTRHGRIDGVVFGAGTIEDRLLAQTDGAAFRRVYDTKVSGASALLSALATLPTAPSFVVLFGSISAVLGNRGQAAYAAGNDALEALGNAYAVRTGARTITVHWGPWAPDGVHRGMVSDELGREFARQGLDMIDPAAGVDALTRELLWGDPTARSVLYAPQGWVNP</sequence>
<dbReference type="PROSITE" id="PS00606">
    <property type="entry name" value="KS3_1"/>
    <property type="match status" value="1"/>
</dbReference>
<dbReference type="InterPro" id="IPR052568">
    <property type="entry name" value="PKS-FAS_Synthase"/>
</dbReference>
<feature type="region of interest" description="Disordered" evidence="4">
    <location>
        <begin position="1925"/>
        <end position="2079"/>
    </location>
</feature>
<dbReference type="SUPFAM" id="SSF55048">
    <property type="entry name" value="Probable ACP-binding domain of malonyl-CoA ACP transacylase"/>
    <property type="match status" value="1"/>
</dbReference>
<dbReference type="Gene3D" id="3.20.20.70">
    <property type="entry name" value="Aldolase class I"/>
    <property type="match status" value="2"/>
</dbReference>
<reference evidence="6 7" key="1">
    <citation type="submission" date="2017-07" db="EMBL/GenBank/DDBJ databases">
        <title>Complete genome sequence of Actinoalloteichus hoggarensis DSM 45943, type strain of Actinoalloteichus hoggarensis.</title>
        <authorList>
            <person name="Ruckert C."/>
            <person name="Nouioui I."/>
            <person name="Willmese J."/>
            <person name="van Wezel G."/>
            <person name="Klenk H.-P."/>
            <person name="Kalinowski J."/>
            <person name="Zotchev S.B."/>
        </authorList>
    </citation>
    <scope>NUCLEOTIDE SEQUENCE [LARGE SCALE GENOMIC DNA]</scope>
    <source>
        <strain evidence="6 7">DSM 45943</strain>
    </source>
</reference>
<dbReference type="Pfam" id="PF00109">
    <property type="entry name" value="ketoacyl-synt"/>
    <property type="match status" value="1"/>
</dbReference>
<dbReference type="InterPro" id="IPR036291">
    <property type="entry name" value="NAD(P)-bd_dom_sf"/>
</dbReference>
<feature type="compositionally biased region" description="Low complexity" evidence="4">
    <location>
        <begin position="316"/>
        <end position="329"/>
    </location>
</feature>
<dbReference type="Gene3D" id="1.10.1200.10">
    <property type="entry name" value="ACP-like"/>
    <property type="match status" value="1"/>
</dbReference>
<feature type="region of interest" description="Disordered" evidence="4">
    <location>
        <begin position="302"/>
        <end position="363"/>
    </location>
</feature>
<dbReference type="SMART" id="SM00825">
    <property type="entry name" value="PKS_KS"/>
    <property type="match status" value="1"/>
</dbReference>
<organism evidence="6 7">
    <name type="scientific">Actinoalloteichus hoggarensis</name>
    <dbReference type="NCBI Taxonomy" id="1470176"/>
    <lineage>
        <taxon>Bacteria</taxon>
        <taxon>Bacillati</taxon>
        <taxon>Actinomycetota</taxon>
        <taxon>Actinomycetes</taxon>
        <taxon>Pseudonocardiales</taxon>
        <taxon>Pseudonocardiaceae</taxon>
        <taxon>Actinoalloteichus</taxon>
    </lineage>
</organism>
<evidence type="ECO:0000256" key="1">
    <source>
        <dbReference type="ARBA" id="ARBA00022450"/>
    </source>
</evidence>
<dbReference type="SUPFAM" id="SSF52151">
    <property type="entry name" value="FabD/lysophospholipase-like"/>
    <property type="match status" value="1"/>
</dbReference>
<keyword evidence="3 6" id="KW-0808">Transferase</keyword>
<evidence type="ECO:0000259" key="5">
    <source>
        <dbReference type="PROSITE" id="PS52004"/>
    </source>
</evidence>
<dbReference type="InterPro" id="IPR014030">
    <property type="entry name" value="Ketoacyl_synth_N"/>
</dbReference>
<dbReference type="Pfam" id="PF02801">
    <property type="entry name" value="Ketoacyl-synt_C"/>
    <property type="match status" value="1"/>
</dbReference>
<dbReference type="Gene3D" id="3.30.70.250">
    <property type="entry name" value="Malonyl-CoA ACP transacylase, ACP-binding"/>
    <property type="match status" value="1"/>
</dbReference>
<feature type="compositionally biased region" description="Basic and acidic residues" evidence="4">
    <location>
        <begin position="1925"/>
        <end position="1939"/>
    </location>
</feature>
<dbReference type="PROSITE" id="PS52004">
    <property type="entry name" value="KS3_2"/>
    <property type="match status" value="1"/>
</dbReference>
<dbReference type="InterPro" id="IPR013968">
    <property type="entry name" value="PKS_KR"/>
</dbReference>
<dbReference type="SMART" id="SM00827">
    <property type="entry name" value="PKS_AT"/>
    <property type="match status" value="1"/>
</dbReference>
<dbReference type="Pfam" id="PF03060">
    <property type="entry name" value="NMO"/>
    <property type="match status" value="2"/>
</dbReference>
<proteinExistence type="predicted"/>
<dbReference type="SUPFAM" id="SSF53901">
    <property type="entry name" value="Thiolase-like"/>
    <property type="match status" value="1"/>
</dbReference>
<dbReference type="Gene3D" id="3.40.47.10">
    <property type="match status" value="1"/>
</dbReference>
<dbReference type="InterPro" id="IPR001227">
    <property type="entry name" value="Ac_transferase_dom_sf"/>
</dbReference>
<dbReference type="InterPro" id="IPR013785">
    <property type="entry name" value="Aldolase_TIM"/>
</dbReference>
<evidence type="ECO:0000256" key="2">
    <source>
        <dbReference type="ARBA" id="ARBA00022553"/>
    </source>
</evidence>
<feature type="domain" description="Ketosynthase family 3 (KS3)" evidence="5">
    <location>
        <begin position="777"/>
        <end position="1218"/>
    </location>
</feature>
<keyword evidence="7" id="KW-1185">Reference proteome</keyword>
<dbReference type="SMART" id="SM00822">
    <property type="entry name" value="PKS_KR"/>
    <property type="match status" value="1"/>
</dbReference>
<dbReference type="CDD" id="cd00833">
    <property type="entry name" value="PKS"/>
    <property type="match status" value="1"/>
</dbReference>
<dbReference type="SUPFAM" id="SSF51735">
    <property type="entry name" value="NAD(P)-binding Rossmann-fold domains"/>
    <property type="match status" value="2"/>
</dbReference>
<protein>
    <submittedName>
        <fullName evidence="6">Phenolphthiocerol synthesis polyketide synthase type I Pks15/1</fullName>
        <ecNumber evidence="6">2.3.1.41</ecNumber>
    </submittedName>
</protein>
<evidence type="ECO:0000256" key="4">
    <source>
        <dbReference type="SAM" id="MobiDB-lite"/>
    </source>
</evidence>
<dbReference type="InterPro" id="IPR057326">
    <property type="entry name" value="KR_dom"/>
</dbReference>
<evidence type="ECO:0000313" key="7">
    <source>
        <dbReference type="Proteomes" id="UP000204221"/>
    </source>
</evidence>
<dbReference type="InterPro" id="IPR016036">
    <property type="entry name" value="Malonyl_transacylase_ACP-bd"/>
</dbReference>
<keyword evidence="1" id="KW-0596">Phosphopantetheine</keyword>
<dbReference type="Proteomes" id="UP000204221">
    <property type="component" value="Chromosome"/>
</dbReference>
<dbReference type="InterPro" id="IPR014031">
    <property type="entry name" value="Ketoacyl_synth_C"/>
</dbReference>
<dbReference type="InterPro" id="IPR018201">
    <property type="entry name" value="Ketoacyl_synth_AS"/>
</dbReference>
<dbReference type="InterPro" id="IPR036736">
    <property type="entry name" value="ACP-like_sf"/>
</dbReference>
<dbReference type="InterPro" id="IPR016039">
    <property type="entry name" value="Thiolase-like"/>
</dbReference>